<dbReference type="AlphaFoldDB" id="A0A2C6KP86"/>
<name>A0A2C6KP86_9APIC</name>
<feature type="non-terminal residue" evidence="1">
    <location>
        <position position="47"/>
    </location>
</feature>
<proteinExistence type="predicted"/>
<organism evidence="1 2">
    <name type="scientific">Cystoisospora suis</name>
    <dbReference type="NCBI Taxonomy" id="483139"/>
    <lineage>
        <taxon>Eukaryota</taxon>
        <taxon>Sar</taxon>
        <taxon>Alveolata</taxon>
        <taxon>Apicomplexa</taxon>
        <taxon>Conoidasida</taxon>
        <taxon>Coccidia</taxon>
        <taxon>Eucoccidiorida</taxon>
        <taxon>Eimeriorina</taxon>
        <taxon>Sarcocystidae</taxon>
        <taxon>Cystoisospora</taxon>
    </lineage>
</organism>
<reference evidence="1 2" key="1">
    <citation type="journal article" date="2017" name="Int. J. Parasitol.">
        <title>The genome of the protozoan parasite Cystoisospora suis and a reverse vaccinology approach to identify vaccine candidates.</title>
        <authorList>
            <person name="Palmieri N."/>
            <person name="Shrestha A."/>
            <person name="Ruttkowski B."/>
            <person name="Beck T."/>
            <person name="Vogl C."/>
            <person name="Tomley F."/>
            <person name="Blake D.P."/>
            <person name="Joachim A."/>
        </authorList>
    </citation>
    <scope>NUCLEOTIDE SEQUENCE [LARGE SCALE GENOMIC DNA]</scope>
    <source>
        <strain evidence="1 2">Wien I</strain>
    </source>
</reference>
<evidence type="ECO:0000313" key="2">
    <source>
        <dbReference type="Proteomes" id="UP000221165"/>
    </source>
</evidence>
<dbReference type="VEuPathDB" id="ToxoDB:CSUI_007234"/>
<dbReference type="RefSeq" id="XP_067920641.1">
    <property type="nucleotide sequence ID" value="XM_068067384.1"/>
</dbReference>
<feature type="non-terminal residue" evidence="1">
    <location>
        <position position="1"/>
    </location>
</feature>
<dbReference type="GeneID" id="94430595"/>
<keyword evidence="2" id="KW-1185">Reference proteome</keyword>
<sequence length="47" mass="5445">ELRRHQASLVQDLLQVLVNGECDLQRSLEASYSRLKHSAYTRVMSSR</sequence>
<protein>
    <submittedName>
        <fullName evidence="1">Uncharacterized protein</fullName>
    </submittedName>
</protein>
<accession>A0A2C6KP86</accession>
<dbReference type="Proteomes" id="UP000221165">
    <property type="component" value="Unassembled WGS sequence"/>
</dbReference>
<dbReference type="EMBL" id="MIGC01003761">
    <property type="protein sequence ID" value="PHJ18939.1"/>
    <property type="molecule type" value="Genomic_DNA"/>
</dbReference>
<gene>
    <name evidence="1" type="ORF">CSUI_007234</name>
</gene>
<comment type="caution">
    <text evidence="1">The sequence shown here is derived from an EMBL/GenBank/DDBJ whole genome shotgun (WGS) entry which is preliminary data.</text>
</comment>
<evidence type="ECO:0000313" key="1">
    <source>
        <dbReference type="EMBL" id="PHJ18939.1"/>
    </source>
</evidence>